<reference evidence="9" key="2">
    <citation type="submission" date="2025-08" db="UniProtKB">
        <authorList>
            <consortium name="RefSeq"/>
        </authorList>
    </citation>
    <scope>IDENTIFICATION</scope>
    <source>
        <tissue evidence="9">Young leaves</tissue>
    </source>
</reference>
<keyword evidence="2 4" id="KW-0863">Zinc-finger</keyword>
<evidence type="ECO:0000256" key="2">
    <source>
        <dbReference type="ARBA" id="ARBA00022771"/>
    </source>
</evidence>
<evidence type="ECO:0000313" key="9">
    <source>
        <dbReference type="RefSeq" id="XP_038981613.1"/>
    </source>
</evidence>
<feature type="compositionally biased region" description="Basic residues" evidence="5">
    <location>
        <begin position="755"/>
        <end position="764"/>
    </location>
</feature>
<feature type="region of interest" description="Disordered" evidence="5">
    <location>
        <begin position="753"/>
        <end position="783"/>
    </location>
</feature>
<feature type="chain" id="PRO_5034750139" evidence="6">
    <location>
        <begin position="22"/>
        <end position="956"/>
    </location>
</feature>
<gene>
    <name evidence="9" type="primary">LOC103696765</name>
</gene>
<dbReference type="Pfam" id="PF03101">
    <property type="entry name" value="FAR1"/>
    <property type="match status" value="1"/>
</dbReference>
<proteinExistence type="predicted"/>
<organism evidence="8 9">
    <name type="scientific">Phoenix dactylifera</name>
    <name type="common">Date palm</name>
    <dbReference type="NCBI Taxonomy" id="42345"/>
    <lineage>
        <taxon>Eukaryota</taxon>
        <taxon>Viridiplantae</taxon>
        <taxon>Streptophyta</taxon>
        <taxon>Embryophyta</taxon>
        <taxon>Tracheophyta</taxon>
        <taxon>Spermatophyta</taxon>
        <taxon>Magnoliopsida</taxon>
        <taxon>Liliopsida</taxon>
        <taxon>Arecaceae</taxon>
        <taxon>Coryphoideae</taxon>
        <taxon>Phoeniceae</taxon>
        <taxon>Phoenix</taxon>
    </lineage>
</organism>
<feature type="domain" description="SWIM-type" evidence="7">
    <location>
        <begin position="598"/>
        <end position="645"/>
    </location>
</feature>
<dbReference type="OrthoDB" id="1894539at2759"/>
<evidence type="ECO:0000256" key="1">
    <source>
        <dbReference type="ARBA" id="ARBA00022723"/>
    </source>
</evidence>
<dbReference type="InterPro" id="IPR018289">
    <property type="entry name" value="MULE_transposase_dom"/>
</dbReference>
<dbReference type="AlphaFoldDB" id="A0A8B9ACE5"/>
<accession>A0A8B9ACE5</accession>
<protein>
    <submittedName>
        <fullName evidence="9">Protein FAR1-RELATED SEQUENCE 5-like isoform X1</fullName>
    </submittedName>
</protein>
<dbReference type="Pfam" id="PF10551">
    <property type="entry name" value="MULE"/>
    <property type="match status" value="1"/>
</dbReference>
<reference evidence="8" key="1">
    <citation type="journal article" date="2019" name="Nat. Commun.">
        <title>Genome-wide association mapping of date palm fruit traits.</title>
        <authorList>
            <person name="Hazzouri K.M."/>
            <person name="Gros-Balthazard M."/>
            <person name="Flowers J.M."/>
            <person name="Copetti D."/>
            <person name="Lemansour A."/>
            <person name="Lebrun M."/>
            <person name="Masmoudi K."/>
            <person name="Ferrand S."/>
            <person name="Dhar M.I."/>
            <person name="Fresquez Z.A."/>
            <person name="Rosas U."/>
            <person name="Zhang J."/>
            <person name="Talag J."/>
            <person name="Lee S."/>
            <person name="Kudrna D."/>
            <person name="Powell R.F."/>
            <person name="Leitch I.J."/>
            <person name="Krueger R.R."/>
            <person name="Wing R.A."/>
            <person name="Amiri K.M.A."/>
            <person name="Purugganan M.D."/>
        </authorList>
    </citation>
    <scope>NUCLEOTIDE SEQUENCE [LARGE SCALE GENOMIC DNA]</scope>
    <source>
        <strain evidence="8">cv. Khalas</strain>
    </source>
</reference>
<dbReference type="KEGG" id="pda:103696765"/>
<dbReference type="PANTHER" id="PTHR47718">
    <property type="entry name" value="OS01G0519700 PROTEIN"/>
    <property type="match status" value="1"/>
</dbReference>
<dbReference type="PROSITE" id="PS50966">
    <property type="entry name" value="ZF_SWIM"/>
    <property type="match status" value="1"/>
</dbReference>
<feature type="compositionally biased region" description="Polar residues" evidence="5">
    <location>
        <begin position="56"/>
        <end position="67"/>
    </location>
</feature>
<dbReference type="RefSeq" id="XP_038981613.1">
    <property type="nucleotide sequence ID" value="XM_039125685.1"/>
</dbReference>
<dbReference type="InterPro" id="IPR006564">
    <property type="entry name" value="Znf_PMZ"/>
</dbReference>
<evidence type="ECO:0000313" key="8">
    <source>
        <dbReference type="Proteomes" id="UP000228380"/>
    </source>
</evidence>
<dbReference type="Pfam" id="PF04434">
    <property type="entry name" value="SWIM"/>
    <property type="match status" value="1"/>
</dbReference>
<feature type="signal peptide" evidence="6">
    <location>
        <begin position="1"/>
        <end position="21"/>
    </location>
</feature>
<evidence type="ECO:0000256" key="6">
    <source>
        <dbReference type="SAM" id="SignalP"/>
    </source>
</evidence>
<keyword evidence="6" id="KW-0732">Signal</keyword>
<dbReference type="SMART" id="SM00575">
    <property type="entry name" value="ZnF_PMZ"/>
    <property type="match status" value="1"/>
</dbReference>
<feature type="region of interest" description="Disordered" evidence="5">
    <location>
        <begin position="27"/>
        <end position="67"/>
    </location>
</feature>
<dbReference type="InterPro" id="IPR007527">
    <property type="entry name" value="Znf_SWIM"/>
</dbReference>
<dbReference type="PANTHER" id="PTHR47718:SF7">
    <property type="entry name" value="PROTEIN FAR1-RELATED SEQUENCE"/>
    <property type="match status" value="1"/>
</dbReference>
<evidence type="ECO:0000256" key="3">
    <source>
        <dbReference type="ARBA" id="ARBA00022833"/>
    </source>
</evidence>
<name>A0A8B9ACE5_PHODC</name>
<sequence>MCHRIIRSFGLSILYFHLLSWRQGMDSSGSSSDNESVETVEDSLSDKEKDDAEMDNMSQGPSTGENVVQKISQASKEGDSGSAVVKYTNNIDKSKANGNSQLEPEVGMVFHSEDQAYLFYNRYAHRKGFSVRKGHLGRRKDGTVRNRVFLCSNEGSRQEHSTHMTKKPREAVRTNCMARIEYKVSRDNVWVVSKIIYEHNHPLLRPHKAHLLRSHRKLLLAQRDGMPNVAEMGNDADNPAQALEFLVEEARDAETVGFLLKDQSSYLHTNRMRELEKGDAQVLLEFLKAKQLEDPSFFYAIQLDDREQVTNFFWADARSILDFSYFGDVVLFDTTYRTNKVEIPFAPFIGINHHKQIVVFGAALLLDETTESFVWLFKTFMVAMSGRQPKTIFTDHFPALSRAISLTLPETCHRLCLWHILQNSAIHISHAYSSEPDFQKGFKNCIYEGGSEEDFHTRWVDLVNKYGLEGNAWLEDLYAIREKWALVYHKNSFCASMTTVKWSESMKNHFKKHFNRKLPLSKFLEQYQKSLVRFHEKELYEDYKSRQTKPVLLVDMPMLNEAAESYTRLVYNEFEDEIKSQLSCLCEQVGFDGTVDVYKVSLPEKHSYGIVEYNSSNFMVTCSCKKFETAGILCMHALKILLLRSILSLPTRYILKRWTKYANVEAMSDRHRSIADTDGQEPLTLQYTRVCHKAITIGVKSAVSEDALQIFENELDKLMSEVENVLRIAPLSRQTDEEDVTVVDDMQRNALEGSKKRRGCKGRPKGGLEQKRNKKIQPTSSSVDIITQNQQSQNKTKTIGQADVLGQTMVNESSNVPSYPPDGTTSCCTPIQMQPSGCTSFTQEVVMPAQESFTPSQGIFDHTMATQAVRNPSIAWCTRRGSVGVPMPIMQGQSNNFVSWMVQPRSVPNVSLSPHHLDEPMHSALPGQHQPSSRKLNFDINKGFDLDRDRVDMGLT</sequence>
<dbReference type="GeneID" id="103696765"/>
<keyword evidence="3" id="KW-0862">Zinc</keyword>
<keyword evidence="8" id="KW-1185">Reference proteome</keyword>
<evidence type="ECO:0000259" key="7">
    <source>
        <dbReference type="PROSITE" id="PS50966"/>
    </source>
</evidence>
<keyword evidence="1" id="KW-0479">Metal-binding</keyword>
<dbReference type="InterPro" id="IPR004330">
    <property type="entry name" value="FAR1_DNA_bnd_dom"/>
</dbReference>
<dbReference type="GO" id="GO:0008270">
    <property type="term" value="F:zinc ion binding"/>
    <property type="evidence" value="ECO:0007669"/>
    <property type="project" value="UniProtKB-KW"/>
</dbReference>
<evidence type="ECO:0000256" key="5">
    <source>
        <dbReference type="SAM" id="MobiDB-lite"/>
    </source>
</evidence>
<dbReference type="Proteomes" id="UP000228380">
    <property type="component" value="Chromosome 4"/>
</dbReference>
<evidence type="ECO:0000256" key="4">
    <source>
        <dbReference type="PROSITE-ProRule" id="PRU00325"/>
    </source>
</evidence>